<evidence type="ECO:0000259" key="5">
    <source>
        <dbReference type="Pfam" id="PF00561"/>
    </source>
</evidence>
<feature type="region of interest" description="Disordered" evidence="4">
    <location>
        <begin position="528"/>
        <end position="571"/>
    </location>
</feature>
<evidence type="ECO:0000256" key="4">
    <source>
        <dbReference type="SAM" id="MobiDB-lite"/>
    </source>
</evidence>
<gene>
    <name evidence="6" type="ORF">BC739_000634</name>
</gene>
<evidence type="ECO:0000256" key="2">
    <source>
        <dbReference type="ARBA" id="ARBA00022729"/>
    </source>
</evidence>
<dbReference type="InterPro" id="IPR029058">
    <property type="entry name" value="AB_hydrolase_fold"/>
</dbReference>
<feature type="region of interest" description="Disordered" evidence="4">
    <location>
        <begin position="47"/>
        <end position="68"/>
    </location>
</feature>
<dbReference type="InterPro" id="IPR051601">
    <property type="entry name" value="Serine_prot/Carboxylest_S33"/>
</dbReference>
<comment type="caution">
    <text evidence="6">The sequence shown here is derived from an EMBL/GenBank/DDBJ whole genome shotgun (WGS) entry which is preliminary data.</text>
</comment>
<feature type="domain" description="AB hydrolase-1" evidence="5">
    <location>
        <begin position="117"/>
        <end position="501"/>
    </location>
</feature>
<keyword evidence="2" id="KW-0732">Signal</keyword>
<name>A0ABR6B9N4_9PSEU</name>
<evidence type="ECO:0000256" key="1">
    <source>
        <dbReference type="ARBA" id="ARBA00010088"/>
    </source>
</evidence>
<organism evidence="6 7">
    <name type="scientific">Kutzneria viridogrisea</name>
    <dbReference type="NCBI Taxonomy" id="47990"/>
    <lineage>
        <taxon>Bacteria</taxon>
        <taxon>Bacillati</taxon>
        <taxon>Actinomycetota</taxon>
        <taxon>Actinomycetes</taxon>
        <taxon>Pseudonocardiales</taxon>
        <taxon>Pseudonocardiaceae</taxon>
        <taxon>Kutzneria</taxon>
    </lineage>
</organism>
<evidence type="ECO:0000313" key="7">
    <source>
        <dbReference type="Proteomes" id="UP000517916"/>
    </source>
</evidence>
<reference evidence="6 7" key="1">
    <citation type="submission" date="2020-08" db="EMBL/GenBank/DDBJ databases">
        <title>Genomic Encyclopedia of Archaeal and Bacterial Type Strains, Phase II (KMG-II): from individual species to whole genera.</title>
        <authorList>
            <person name="Goeker M."/>
        </authorList>
    </citation>
    <scope>NUCLEOTIDE SEQUENCE [LARGE SCALE GENOMIC DNA]</scope>
    <source>
        <strain evidence="6 7">DSM 43850</strain>
    </source>
</reference>
<proteinExistence type="inferred from homology"/>
<protein>
    <submittedName>
        <fullName evidence="6">Pimeloyl-ACP methyl ester carboxylesterase</fullName>
    </submittedName>
</protein>
<dbReference type="Gene3D" id="3.40.50.1820">
    <property type="entry name" value="alpha/beta hydrolase"/>
    <property type="match status" value="1"/>
</dbReference>
<accession>A0ABR6B9N4</accession>
<dbReference type="PANTHER" id="PTHR43248:SF29">
    <property type="entry name" value="TRIPEPTIDYL AMINOPEPTIDASE"/>
    <property type="match status" value="1"/>
</dbReference>
<dbReference type="EMBL" id="JACJID010000001">
    <property type="protein sequence ID" value="MBA8923437.1"/>
    <property type="molecule type" value="Genomic_DNA"/>
</dbReference>
<evidence type="ECO:0000256" key="3">
    <source>
        <dbReference type="ARBA" id="ARBA00022801"/>
    </source>
</evidence>
<dbReference type="PANTHER" id="PTHR43248">
    <property type="entry name" value="2-SUCCINYL-6-HYDROXY-2,4-CYCLOHEXADIENE-1-CARBOXYLATE SYNTHASE"/>
    <property type="match status" value="1"/>
</dbReference>
<feature type="compositionally biased region" description="Pro residues" evidence="4">
    <location>
        <begin position="51"/>
        <end position="61"/>
    </location>
</feature>
<dbReference type="InterPro" id="IPR000073">
    <property type="entry name" value="AB_hydrolase_1"/>
</dbReference>
<evidence type="ECO:0000313" key="6">
    <source>
        <dbReference type="EMBL" id="MBA8923437.1"/>
    </source>
</evidence>
<comment type="similarity">
    <text evidence="1">Belongs to the peptidase S33 family.</text>
</comment>
<dbReference type="Proteomes" id="UP000517916">
    <property type="component" value="Unassembled WGS sequence"/>
</dbReference>
<dbReference type="Pfam" id="PF00561">
    <property type="entry name" value="Abhydrolase_1"/>
    <property type="match status" value="1"/>
</dbReference>
<dbReference type="SUPFAM" id="SSF53474">
    <property type="entry name" value="alpha/beta-Hydrolases"/>
    <property type="match status" value="1"/>
</dbReference>
<sequence>MARRAKRGSLAGVVLVAGVTAGLGFGVTPAGATPNGLEEFYRQRVDWHQCPEPPPPDPSEQPDPGDGIIVDPWQGQWGQMECATVTVPLNYRKPSDGRLSIEVSRIKASDPSRRKGVVLFNPGGPGGGGLSMPLGARKSALATHFDLIGFDPRGVGRSSRLQCERIPDNRPRDSRPSDDQLAAFTAYAQAREDACRRAGGGIRPFINTANTARDMDLIRSALGEKKINYLGYSYGTYLGAVYGSLFPQGLNRSVLDSSIHPDWLWRDQGKQQSVGNRFNVEQWATWVAERDHVYHLGTTRDGVLATTEALAARLATHPVSLNRDRPANWPAYWPRKFDRTALDMFLAQGTQPRPVWDVTAEVVAEVRQAASNGTALSADVSTAVGMLYRQGIRKVDSGVYDAVTCEADWPTNLDTYYEDMRRYRVEYPYVDGNGSGVIGAAPTNCTFRSFTPPEKLVPLKRDGYPTGVVIQGDGDPATQYDGGPAMAAALGNQLISVRDSGQHGHYGSNACVTDKIDNYLINGVLPPSRSECASDPRPPVPADGARTPNLRAQNTKQARVHDAVEHRSIWR</sequence>
<keyword evidence="3" id="KW-0378">Hydrolase</keyword>
<feature type="compositionally biased region" description="Basic and acidic residues" evidence="4">
    <location>
        <begin position="559"/>
        <end position="571"/>
    </location>
</feature>
<dbReference type="RefSeq" id="WP_182836213.1">
    <property type="nucleotide sequence ID" value="NZ_BAAABQ010000063.1"/>
</dbReference>
<keyword evidence="7" id="KW-1185">Reference proteome</keyword>